<sequence>MYLKQITLIYTTKNKTSTKTVICLHRGLIEIVCKKFRDDFNLSEKLEKWRGTLLTEQRYWHTIGTISEPTPGS</sequence>
<keyword evidence="2" id="KW-1185">Reference proteome</keyword>
<proteinExistence type="predicted"/>
<protein>
    <submittedName>
        <fullName evidence="1">Uncharacterized protein</fullName>
    </submittedName>
</protein>
<name>A0A3N0ERV3_SINP1</name>
<comment type="caution">
    <text evidence="1">The sequence shown here is derived from an EMBL/GenBank/DDBJ whole genome shotgun (WGS) entry which is preliminary data.</text>
</comment>
<dbReference type="Proteomes" id="UP000267469">
    <property type="component" value="Unassembled WGS sequence"/>
</dbReference>
<organism evidence="1 2">
    <name type="scientific">Sinomicrobium pectinilyticum</name>
    <dbReference type="NCBI Taxonomy" id="1084421"/>
    <lineage>
        <taxon>Bacteria</taxon>
        <taxon>Pseudomonadati</taxon>
        <taxon>Bacteroidota</taxon>
        <taxon>Flavobacteriia</taxon>
        <taxon>Flavobacteriales</taxon>
        <taxon>Flavobacteriaceae</taxon>
        <taxon>Sinomicrobium</taxon>
    </lineage>
</organism>
<accession>A0A3N0ERV3</accession>
<reference evidence="1 2" key="1">
    <citation type="submission" date="2018-10" db="EMBL/GenBank/DDBJ databases">
        <title>Sinomicrobium pectinilyticum sp. nov., a pectinase-producing bacterium isolated from alkaline and saline soil, and emended description of the genus Sinomicrobium.</title>
        <authorList>
            <person name="Cheng B."/>
            <person name="Li C."/>
            <person name="Lai Q."/>
            <person name="Du M."/>
            <person name="Shao Z."/>
            <person name="Xu P."/>
            <person name="Yang C."/>
        </authorList>
    </citation>
    <scope>NUCLEOTIDE SEQUENCE [LARGE SCALE GENOMIC DNA]</scope>
    <source>
        <strain evidence="1 2">5DNS001</strain>
    </source>
</reference>
<gene>
    <name evidence="1" type="ORF">ED312_05690</name>
</gene>
<evidence type="ECO:0000313" key="1">
    <source>
        <dbReference type="EMBL" id="RNL90668.1"/>
    </source>
</evidence>
<dbReference type="AlphaFoldDB" id="A0A3N0ERV3"/>
<evidence type="ECO:0000313" key="2">
    <source>
        <dbReference type="Proteomes" id="UP000267469"/>
    </source>
</evidence>
<dbReference type="EMBL" id="RJTM01000029">
    <property type="protein sequence ID" value="RNL90668.1"/>
    <property type="molecule type" value="Genomic_DNA"/>
</dbReference>